<dbReference type="PANTHER" id="PTHR11735">
    <property type="entry name" value="TRNA N6-ADENOSINE THREONYLCARBAMOYLTRANSFERASE"/>
    <property type="match status" value="1"/>
</dbReference>
<evidence type="ECO:0000256" key="1">
    <source>
        <dbReference type="HAMAP-Rule" id="MF_03179"/>
    </source>
</evidence>
<protein>
    <submittedName>
        <fullName evidence="4">Glycoprotease family-domain-containing protein</fullName>
    </submittedName>
</protein>
<keyword evidence="5" id="KW-1185">Reference proteome</keyword>
<dbReference type="HAMAP" id="MF_01445">
    <property type="entry name" value="TsaD"/>
    <property type="match status" value="1"/>
</dbReference>
<dbReference type="GO" id="GO:0061711">
    <property type="term" value="F:tRNA N(6)-L-threonylcarbamoyladenine synthase activity"/>
    <property type="evidence" value="ECO:0007669"/>
    <property type="project" value="UniProtKB-EC"/>
</dbReference>
<keyword evidence="1" id="KW-0496">Mitochondrion</keyword>
<feature type="region of interest" description="Disordered" evidence="2">
    <location>
        <begin position="243"/>
        <end position="263"/>
    </location>
</feature>
<dbReference type="EMBL" id="ML979138">
    <property type="protein sequence ID" value="KAF1913913.1"/>
    <property type="molecule type" value="Genomic_DNA"/>
</dbReference>
<dbReference type="OrthoDB" id="10259622at2759"/>
<dbReference type="GO" id="GO:0006508">
    <property type="term" value="P:proteolysis"/>
    <property type="evidence" value="ECO:0007669"/>
    <property type="project" value="UniProtKB-KW"/>
</dbReference>
<comment type="similarity">
    <text evidence="1">Belongs to the KAE1 / TsaD family.</text>
</comment>
<evidence type="ECO:0000313" key="5">
    <source>
        <dbReference type="Proteomes" id="UP000800096"/>
    </source>
</evidence>
<gene>
    <name evidence="4" type="ORF">BDU57DRAFT_455555</name>
</gene>
<dbReference type="PANTHER" id="PTHR11735:SF6">
    <property type="entry name" value="TRNA N6-ADENOSINE THREONYLCARBAMOYLTRANSFERASE, MITOCHONDRIAL"/>
    <property type="match status" value="1"/>
</dbReference>
<dbReference type="GO" id="GO:0005739">
    <property type="term" value="C:mitochondrion"/>
    <property type="evidence" value="ECO:0007669"/>
    <property type="project" value="UniProtKB-SubCell"/>
</dbReference>
<dbReference type="SUPFAM" id="SSF53067">
    <property type="entry name" value="Actin-like ATPase domain"/>
    <property type="match status" value="2"/>
</dbReference>
<dbReference type="Pfam" id="PF00814">
    <property type="entry name" value="TsaD"/>
    <property type="match status" value="2"/>
</dbReference>
<dbReference type="PROSITE" id="PS01016">
    <property type="entry name" value="GLYCOPROTEASE"/>
    <property type="match status" value="1"/>
</dbReference>
<keyword evidence="1" id="KW-0479">Metal-binding</keyword>
<keyword evidence="1" id="KW-0012">Acyltransferase</keyword>
<feature type="compositionally biased region" description="Polar residues" evidence="2">
    <location>
        <begin position="248"/>
        <end position="263"/>
    </location>
</feature>
<accession>A0A6A5QEQ4</accession>
<dbReference type="Gene3D" id="3.30.420.40">
    <property type="match status" value="2"/>
</dbReference>
<dbReference type="GO" id="GO:0008233">
    <property type="term" value="F:peptidase activity"/>
    <property type="evidence" value="ECO:0007669"/>
    <property type="project" value="UniProtKB-KW"/>
</dbReference>
<evidence type="ECO:0000256" key="2">
    <source>
        <dbReference type="SAM" id="MobiDB-lite"/>
    </source>
</evidence>
<dbReference type="InterPro" id="IPR017860">
    <property type="entry name" value="Peptidase_M22_CS"/>
</dbReference>
<organism evidence="4 5">
    <name type="scientific">Ampelomyces quisqualis</name>
    <name type="common">Powdery mildew agent</name>
    <dbReference type="NCBI Taxonomy" id="50730"/>
    <lineage>
        <taxon>Eukaryota</taxon>
        <taxon>Fungi</taxon>
        <taxon>Dikarya</taxon>
        <taxon>Ascomycota</taxon>
        <taxon>Pezizomycotina</taxon>
        <taxon>Dothideomycetes</taxon>
        <taxon>Pleosporomycetidae</taxon>
        <taxon>Pleosporales</taxon>
        <taxon>Pleosporineae</taxon>
        <taxon>Phaeosphaeriaceae</taxon>
        <taxon>Ampelomyces</taxon>
    </lineage>
</organism>
<reference evidence="4" key="1">
    <citation type="journal article" date="2020" name="Stud. Mycol.">
        <title>101 Dothideomycetes genomes: a test case for predicting lifestyles and emergence of pathogens.</title>
        <authorList>
            <person name="Haridas S."/>
            <person name="Albert R."/>
            <person name="Binder M."/>
            <person name="Bloem J."/>
            <person name="Labutti K."/>
            <person name="Salamov A."/>
            <person name="Andreopoulos B."/>
            <person name="Baker S."/>
            <person name="Barry K."/>
            <person name="Bills G."/>
            <person name="Bluhm B."/>
            <person name="Cannon C."/>
            <person name="Castanera R."/>
            <person name="Culley D."/>
            <person name="Daum C."/>
            <person name="Ezra D."/>
            <person name="Gonzalez J."/>
            <person name="Henrissat B."/>
            <person name="Kuo A."/>
            <person name="Liang C."/>
            <person name="Lipzen A."/>
            <person name="Lutzoni F."/>
            <person name="Magnuson J."/>
            <person name="Mondo S."/>
            <person name="Nolan M."/>
            <person name="Ohm R."/>
            <person name="Pangilinan J."/>
            <person name="Park H.-J."/>
            <person name="Ramirez L."/>
            <person name="Alfaro M."/>
            <person name="Sun H."/>
            <person name="Tritt A."/>
            <person name="Yoshinaga Y."/>
            <person name="Zwiers L.-H."/>
            <person name="Turgeon B."/>
            <person name="Goodwin S."/>
            <person name="Spatafora J."/>
            <person name="Crous P."/>
            <person name="Grigoriev I."/>
        </authorList>
    </citation>
    <scope>NUCLEOTIDE SEQUENCE</scope>
    <source>
        <strain evidence="4">HMLAC05119</strain>
    </source>
</reference>
<keyword evidence="4" id="KW-0378">Hydrolase</keyword>
<dbReference type="GO" id="GO:0046872">
    <property type="term" value="F:metal ion binding"/>
    <property type="evidence" value="ECO:0007669"/>
    <property type="project" value="UniProtKB-KW"/>
</dbReference>
<comment type="cofactor">
    <cofactor evidence="1">
        <name>a divalent metal cation</name>
        <dbReference type="ChEBI" id="CHEBI:60240"/>
    </cofactor>
    <text evidence="1">Binds 1 divalent metal cation per subunit.</text>
</comment>
<dbReference type="InterPro" id="IPR022450">
    <property type="entry name" value="TsaD"/>
</dbReference>
<feature type="domain" description="Gcp-like" evidence="3">
    <location>
        <begin position="313"/>
        <end position="442"/>
    </location>
</feature>
<comment type="subcellular location">
    <subcellularLocation>
        <location evidence="1">Mitochondrion</location>
    </subcellularLocation>
</comment>
<keyword evidence="1" id="KW-0819">tRNA processing</keyword>
<comment type="catalytic activity">
    <reaction evidence="1">
        <text>L-threonylcarbamoyladenylate + adenosine(37) in tRNA = N(6)-L-threonylcarbamoyladenosine(37) in tRNA + AMP + H(+)</text>
        <dbReference type="Rhea" id="RHEA:37059"/>
        <dbReference type="Rhea" id="RHEA-COMP:10162"/>
        <dbReference type="Rhea" id="RHEA-COMP:10163"/>
        <dbReference type="ChEBI" id="CHEBI:15378"/>
        <dbReference type="ChEBI" id="CHEBI:73682"/>
        <dbReference type="ChEBI" id="CHEBI:74411"/>
        <dbReference type="ChEBI" id="CHEBI:74418"/>
        <dbReference type="ChEBI" id="CHEBI:456215"/>
        <dbReference type="EC" id="2.3.1.234"/>
    </reaction>
</comment>
<evidence type="ECO:0000313" key="4">
    <source>
        <dbReference type="EMBL" id="KAF1913913.1"/>
    </source>
</evidence>
<comment type="function">
    <text evidence="1">Required for the formation of a threonylcarbamoyl group on adenosine at position 37 (t(6)A37) in mitochondrial tRNAs that read codons beginning with adenine. Probably involved in the transfer of the threonylcarbamoyl moiety of threonylcarbamoyl-AMP (TC-AMP) to the N6 group of A37. Involved in mitochondrial genome maintenance.</text>
</comment>
<keyword evidence="4" id="KW-0645">Protease</keyword>
<sequence>MTLAIETSCDDTSVAILEKTAEHGRHVAQLHFHRKVTSDNAAFLGVHPLVSLRSHQENLANLVHEAIAHLPPKEASHVVIGQGVLQGKAHESSEHVIMRRLPDFISVTRGPGMRSNLFTGLDTAKGLAVAWQKPLVGVHHMQAHALTPRLVSALGLPPTTSLEPNFPFLSILASGGHTLLVHSLSATEHRLLGSTNDIAVGECLDKLARILLPPELLQTTKSTMYGALLDQFAFAQRVPDNVAGRSPRQVSSSGAPRNKSVTDATGCSAREYLETSGDYDWYEVPSNHEDALKKSATKWGWSLNQPLITGRAGPKIENSELSFSGLLTAAERVVRYQTDPATRKRTKIERNIDDISLEEKRDVARETMRAAFEHVAYRVILAFQSMNHDSAPRSVVLAGGVAANAFLRHILASTLCAHGDPDVKLYFPPPSYCTDNAAMIAWTGLEMFEAGHTDPLSIRAIRKWPLEQLLDPIIDG</sequence>
<dbReference type="InterPro" id="IPR000905">
    <property type="entry name" value="Gcp-like_dom"/>
</dbReference>
<name>A0A6A5QEQ4_AMPQU</name>
<dbReference type="Proteomes" id="UP000800096">
    <property type="component" value="Unassembled WGS sequence"/>
</dbReference>
<keyword evidence="1" id="KW-0808">Transferase</keyword>
<evidence type="ECO:0000259" key="3">
    <source>
        <dbReference type="Pfam" id="PF00814"/>
    </source>
</evidence>
<comment type="subunit">
    <text evidence="1">Homodimer.</text>
</comment>
<feature type="domain" description="Gcp-like" evidence="3">
    <location>
        <begin position="103"/>
        <end position="216"/>
    </location>
</feature>
<proteinExistence type="inferred from homology"/>
<dbReference type="AlphaFoldDB" id="A0A6A5QEQ4"/>
<dbReference type="GO" id="GO:0072670">
    <property type="term" value="P:mitochondrial tRNA threonylcarbamoyladenosine modification"/>
    <property type="evidence" value="ECO:0007669"/>
    <property type="project" value="TreeGrafter"/>
</dbReference>
<dbReference type="InterPro" id="IPR043129">
    <property type="entry name" value="ATPase_NBD"/>
</dbReference>